<name>A0A2H3CWZ2_ARMGA</name>
<protein>
    <recommendedName>
        <fullName evidence="4">F-box domain-containing protein</fullName>
    </recommendedName>
</protein>
<accession>A0A2H3CWZ2</accession>
<keyword evidence="1" id="KW-0472">Membrane</keyword>
<gene>
    <name evidence="2" type="ORF">ARMGADRAFT_458973</name>
</gene>
<keyword evidence="1" id="KW-1133">Transmembrane helix</keyword>
<dbReference type="InParanoid" id="A0A2H3CWZ2"/>
<dbReference type="OMA" id="INDHRTL"/>
<evidence type="ECO:0000313" key="3">
    <source>
        <dbReference type="Proteomes" id="UP000217790"/>
    </source>
</evidence>
<feature type="transmembrane region" description="Helical" evidence="1">
    <location>
        <begin position="331"/>
        <end position="353"/>
    </location>
</feature>
<evidence type="ECO:0000313" key="2">
    <source>
        <dbReference type="EMBL" id="PBK87535.1"/>
    </source>
</evidence>
<proteinExistence type="predicted"/>
<organism evidence="2 3">
    <name type="scientific">Armillaria gallica</name>
    <name type="common">Bulbous honey fungus</name>
    <name type="synonym">Armillaria bulbosa</name>
    <dbReference type="NCBI Taxonomy" id="47427"/>
    <lineage>
        <taxon>Eukaryota</taxon>
        <taxon>Fungi</taxon>
        <taxon>Dikarya</taxon>
        <taxon>Basidiomycota</taxon>
        <taxon>Agaricomycotina</taxon>
        <taxon>Agaricomycetes</taxon>
        <taxon>Agaricomycetidae</taxon>
        <taxon>Agaricales</taxon>
        <taxon>Marasmiineae</taxon>
        <taxon>Physalacriaceae</taxon>
        <taxon>Armillaria</taxon>
    </lineage>
</organism>
<reference evidence="3" key="1">
    <citation type="journal article" date="2017" name="Nat. Ecol. Evol.">
        <title>Genome expansion and lineage-specific genetic innovations in the forest pathogenic fungi Armillaria.</title>
        <authorList>
            <person name="Sipos G."/>
            <person name="Prasanna A.N."/>
            <person name="Walter M.C."/>
            <person name="O'Connor E."/>
            <person name="Balint B."/>
            <person name="Krizsan K."/>
            <person name="Kiss B."/>
            <person name="Hess J."/>
            <person name="Varga T."/>
            <person name="Slot J."/>
            <person name="Riley R."/>
            <person name="Boka B."/>
            <person name="Rigling D."/>
            <person name="Barry K."/>
            <person name="Lee J."/>
            <person name="Mihaltcheva S."/>
            <person name="LaButti K."/>
            <person name="Lipzen A."/>
            <person name="Waldron R."/>
            <person name="Moloney N.M."/>
            <person name="Sperisen C."/>
            <person name="Kredics L."/>
            <person name="Vagvoelgyi C."/>
            <person name="Patrignani A."/>
            <person name="Fitzpatrick D."/>
            <person name="Nagy I."/>
            <person name="Doyle S."/>
            <person name="Anderson J.B."/>
            <person name="Grigoriev I.V."/>
            <person name="Gueldener U."/>
            <person name="Muensterkoetter M."/>
            <person name="Nagy L.G."/>
        </authorList>
    </citation>
    <scope>NUCLEOTIDE SEQUENCE [LARGE SCALE GENOMIC DNA]</scope>
    <source>
        <strain evidence="3">Ar21-2</strain>
    </source>
</reference>
<dbReference type="AlphaFoldDB" id="A0A2H3CWZ2"/>
<evidence type="ECO:0000256" key="1">
    <source>
        <dbReference type="SAM" id="Phobius"/>
    </source>
</evidence>
<keyword evidence="3" id="KW-1185">Reference proteome</keyword>
<keyword evidence="1" id="KW-0812">Transmembrane</keyword>
<dbReference type="EMBL" id="KZ293678">
    <property type="protein sequence ID" value="PBK87535.1"/>
    <property type="molecule type" value="Genomic_DNA"/>
</dbReference>
<evidence type="ECO:0008006" key="4">
    <source>
        <dbReference type="Google" id="ProtNLM"/>
    </source>
</evidence>
<dbReference type="OrthoDB" id="2745898at2759"/>
<sequence>MASNPEYYSHFSHSLEPWRLGDQMETKPRSDATLPQELVDIIINEIPINDHRTLSSCALVARPWVFTSQRRLHSRIDISLLESEEAETAATSTGQQFAHVLATAPHIASFVEHLSIKNRDVEGIDPQSPWLVYSKAAWETIFLQVGLENLLSLYIEFGYHDYGDDAEVFKDLLRRAFNQLPSLREVTLSQICPFIDVYGIFSLFQGAQALRHISLCDVVPSSYTPQAAARIALPIDCLTLSLEHSDFIRLASMMLHLVGDLDVLDLSHVTTLWIRFLTLSEVLAANKILHSKETVFPSLRTLKIEMEVLPTEINTDIVLDMGLPGIRHIHLMISPTLAAFDAWFLISIMVRWWSLIFTRISRNYIQEVTLTIPPKSAIDLYNNDVPMSLDGIRENWKALDKALTGSEMRCLRKVHLDVGGGLDPDKPFLGPLSIEEALPMLTKGKLLAY</sequence>
<dbReference type="Proteomes" id="UP000217790">
    <property type="component" value="Unassembled WGS sequence"/>
</dbReference>